<evidence type="ECO:0000256" key="4">
    <source>
        <dbReference type="ARBA" id="ARBA00024778"/>
    </source>
</evidence>
<gene>
    <name evidence="9" type="ORF">g.72311</name>
</gene>
<evidence type="ECO:0000256" key="1">
    <source>
        <dbReference type="ARBA" id="ARBA00004123"/>
    </source>
</evidence>
<evidence type="ECO:0000256" key="6">
    <source>
        <dbReference type="SAM" id="MobiDB-lite"/>
    </source>
</evidence>
<dbReference type="InterPro" id="IPR019024">
    <property type="entry name" value="RNase_H2_suB_wHTH"/>
</dbReference>
<feature type="region of interest" description="Disordered" evidence="6">
    <location>
        <begin position="275"/>
        <end position="304"/>
    </location>
</feature>
<evidence type="ECO:0000256" key="2">
    <source>
        <dbReference type="ARBA" id="ARBA00019062"/>
    </source>
</evidence>
<dbReference type="InterPro" id="IPR040456">
    <property type="entry name" value="RNase_H2_suB"/>
</dbReference>
<reference evidence="9" key="1">
    <citation type="submission" date="2015-08" db="EMBL/GenBank/DDBJ databases">
        <authorList>
            <person name="Babu N.S."/>
            <person name="Beckwith C.J."/>
            <person name="Beseler K.G."/>
            <person name="Brison A."/>
            <person name="Carone J.V."/>
            <person name="Caskin T.P."/>
            <person name="Diamond M."/>
            <person name="Durham M.E."/>
            <person name="Foxe J.M."/>
            <person name="Go M."/>
            <person name="Henderson B.A."/>
            <person name="Jones I.B."/>
            <person name="McGettigan J.A."/>
            <person name="Micheletti S.J."/>
            <person name="Nasrallah M.E."/>
            <person name="Ortiz D."/>
            <person name="Piller C.R."/>
            <person name="Privatt S.R."/>
            <person name="Schneider S.L."/>
            <person name="Sharp S."/>
            <person name="Smith T.C."/>
            <person name="Stanton J.D."/>
            <person name="Ullery H.E."/>
            <person name="Wilson R.J."/>
            <person name="Serrano M.G."/>
            <person name="Buck G."/>
            <person name="Lee V."/>
            <person name="Wang Y."/>
            <person name="Carvalho R."/>
            <person name="Voegtly L."/>
            <person name="Shi R."/>
            <person name="Duckworth R."/>
            <person name="Johnson A."/>
            <person name="Loviza R."/>
            <person name="Walstead R."/>
            <person name="Shah Z."/>
            <person name="Kiflezghi M."/>
            <person name="Wade K."/>
            <person name="Ball S.L."/>
            <person name="Bradley K.W."/>
            <person name="Asai D.J."/>
            <person name="Bowman C.A."/>
            <person name="Russell D.A."/>
            <person name="Pope W.H."/>
            <person name="Jacobs-Sera D."/>
            <person name="Hendrix R.W."/>
            <person name="Hatfull G.F."/>
        </authorList>
    </citation>
    <scope>NUCLEOTIDE SEQUENCE</scope>
</reference>
<evidence type="ECO:0000259" key="8">
    <source>
        <dbReference type="Pfam" id="PF17745"/>
    </source>
</evidence>
<name>A0A1D1ZVC1_AUXPR</name>
<comment type="function">
    <text evidence="4">Non catalytic subunit of RNase H2, an endonuclease that specifically degrades the RNA of RNA:DNA hybrids. Participates in DNA replication, possibly by mediating the removal of lagging-strand Okazaki fragment RNA primers during DNA replication. Mediates the excision of single ribonucleotides from DNA:RNA duplexes.</text>
</comment>
<organism evidence="9">
    <name type="scientific">Auxenochlorella protothecoides</name>
    <name type="common">Green microalga</name>
    <name type="synonym">Chlorella protothecoides</name>
    <dbReference type="NCBI Taxonomy" id="3075"/>
    <lineage>
        <taxon>Eukaryota</taxon>
        <taxon>Viridiplantae</taxon>
        <taxon>Chlorophyta</taxon>
        <taxon>core chlorophytes</taxon>
        <taxon>Trebouxiophyceae</taxon>
        <taxon>Chlorellales</taxon>
        <taxon>Chlorellaceae</taxon>
        <taxon>Auxenochlorella</taxon>
    </lineage>
</organism>
<protein>
    <recommendedName>
        <fullName evidence="2">Ribonuclease H2 subunit B</fullName>
    </recommendedName>
    <alternativeName>
        <fullName evidence="5">Ribonuclease HI subunit B</fullName>
    </alternativeName>
</protein>
<dbReference type="GO" id="GO:0005654">
    <property type="term" value="C:nucleoplasm"/>
    <property type="evidence" value="ECO:0007669"/>
    <property type="project" value="TreeGrafter"/>
</dbReference>
<sequence>MQTTSPINGAGIRGERVIEQLCRVSPVKMAGSGAPRVLISPKLEAACGHGDGAPCFFTMSHPATGDDVTYLATASTICEVNVHKPSYTSWFVGDSVVEDGSTYLATPMDPLFLILPALERACTRGFCDTETLLEASGLPPCCFYILAKTNLDSVCSSKAVMDQKYYQLDETKTLKWLKTKVENTKNGLRSLRSLGWADAEEGVLLPYAVGLVCEYLPPHRVESLRTYLNVGMEPASPAVAGMPYPVSEVDTQPKRKKLTPAEAAKLKAAESRQLNKAAKAAKEAAGTRKLSGFFKPRAGTNQSA</sequence>
<dbReference type="Gene3D" id="1.10.20.120">
    <property type="match status" value="1"/>
</dbReference>
<feature type="domain" description="Rnh202 triple barrel" evidence="8">
    <location>
        <begin position="56"/>
        <end position="109"/>
    </location>
</feature>
<feature type="domain" description="Ribonuclease H2 subunit B wHTH" evidence="7">
    <location>
        <begin position="146"/>
        <end position="186"/>
    </location>
</feature>
<comment type="subcellular location">
    <subcellularLocation>
        <location evidence="1">Nucleus</location>
    </subcellularLocation>
</comment>
<dbReference type="EMBL" id="GDKF01007732">
    <property type="protein sequence ID" value="JAT70890.1"/>
    <property type="molecule type" value="Transcribed_RNA"/>
</dbReference>
<dbReference type="CDD" id="cd09270">
    <property type="entry name" value="RNase_H2-B"/>
    <property type="match status" value="1"/>
</dbReference>
<dbReference type="InterPro" id="IPR041195">
    <property type="entry name" value="Rnh202_N"/>
</dbReference>
<dbReference type="Pfam" id="PF09468">
    <property type="entry name" value="RNase_H2-Ydr279"/>
    <property type="match status" value="1"/>
</dbReference>
<dbReference type="Pfam" id="PF17745">
    <property type="entry name" value="Ydr279_N"/>
    <property type="match status" value="1"/>
</dbReference>
<evidence type="ECO:0000256" key="5">
    <source>
        <dbReference type="ARBA" id="ARBA00033464"/>
    </source>
</evidence>
<evidence type="ECO:0000256" key="3">
    <source>
        <dbReference type="ARBA" id="ARBA00023242"/>
    </source>
</evidence>
<accession>A0A1D1ZVC1</accession>
<evidence type="ECO:0000259" key="7">
    <source>
        <dbReference type="Pfam" id="PF09468"/>
    </source>
</evidence>
<dbReference type="PANTHER" id="PTHR13383:SF11">
    <property type="entry name" value="RIBONUCLEASE H2 SUBUNIT B"/>
    <property type="match status" value="1"/>
</dbReference>
<dbReference type="GO" id="GO:0006401">
    <property type="term" value="P:RNA catabolic process"/>
    <property type="evidence" value="ECO:0007669"/>
    <property type="project" value="TreeGrafter"/>
</dbReference>
<keyword evidence="3" id="KW-0539">Nucleus</keyword>
<dbReference type="Gene3D" id="2.20.25.530">
    <property type="match status" value="1"/>
</dbReference>
<dbReference type="AlphaFoldDB" id="A0A1D1ZVC1"/>
<dbReference type="GO" id="GO:0032299">
    <property type="term" value="C:ribonuclease H2 complex"/>
    <property type="evidence" value="ECO:0007669"/>
    <property type="project" value="InterPro"/>
</dbReference>
<dbReference type="PANTHER" id="PTHR13383">
    <property type="entry name" value="RIBONUCLEASE H2 SUBUNIT B"/>
    <property type="match status" value="1"/>
</dbReference>
<proteinExistence type="predicted"/>
<evidence type="ECO:0000313" key="9">
    <source>
        <dbReference type="EMBL" id="JAT70890.1"/>
    </source>
</evidence>